<reference evidence="1 2" key="1">
    <citation type="journal article" date="2023" name="bioRxiv">
        <title>High-quality genome assemblies of four members of thePodospora anserinaspecies complex.</title>
        <authorList>
            <person name="Ament-Velasquez S.L."/>
            <person name="Vogan A.A."/>
            <person name="Wallerman O."/>
            <person name="Hartmann F."/>
            <person name="Gautier V."/>
            <person name="Silar P."/>
            <person name="Giraud T."/>
            <person name="Johannesson H."/>
        </authorList>
    </citation>
    <scope>NUCLEOTIDE SEQUENCE [LARGE SCALE GENOMIC DNA]</scope>
    <source>
        <strain evidence="1 2">CBS 124.78</strain>
    </source>
</reference>
<sequence length="285" mass="31851">MLSRKDIRPRQIPHLLSHGLLPILVDYRLCPETTLLTGPLPDILTAHTWARTSLPTLKLLKSSITISPTHTAAIGYSTGGLLAMSLSWTSPHPPSAILSFYSPTNYQSPFWQTPNIPSHSHPYTTTPFNLLDCVQPNPITSYNIPPNLLAAGGWMTPSDARSRLILHMNWRAQTLPVLFRGLPRAGTPHPESYTSMPQPAEEEIIKASPYAQVIRGNYKSPTHIVFGTKDDLIPWHQAEETVKAMREHGVDVGFTLGEGEPHLFDMYRDPDGKRWGFLLERVGRL</sequence>
<evidence type="ECO:0008006" key="3">
    <source>
        <dbReference type="Google" id="ProtNLM"/>
    </source>
</evidence>
<comment type="caution">
    <text evidence="1">The sequence shown here is derived from an EMBL/GenBank/DDBJ whole genome shotgun (WGS) entry which is preliminary data.</text>
</comment>
<protein>
    <recommendedName>
        <fullName evidence="3">Peptidase S9 prolyl oligopeptidase catalytic domain-containing protein</fullName>
    </recommendedName>
</protein>
<accession>A0ABR0I7G4</accession>
<keyword evidence="2" id="KW-1185">Reference proteome</keyword>
<dbReference type="Gene3D" id="3.40.50.1820">
    <property type="entry name" value="alpha/beta hydrolase"/>
    <property type="match status" value="1"/>
</dbReference>
<dbReference type="RefSeq" id="XP_062799778.1">
    <property type="nucleotide sequence ID" value="XM_062940877.1"/>
</dbReference>
<evidence type="ECO:0000313" key="2">
    <source>
        <dbReference type="Proteomes" id="UP001323617"/>
    </source>
</evidence>
<gene>
    <name evidence="1" type="ORF">QC764_0087060</name>
</gene>
<proteinExistence type="predicted"/>
<dbReference type="InterPro" id="IPR029058">
    <property type="entry name" value="AB_hydrolase_fold"/>
</dbReference>
<dbReference type="SUPFAM" id="SSF53474">
    <property type="entry name" value="alpha/beta-Hydrolases"/>
    <property type="match status" value="1"/>
</dbReference>
<name>A0ABR0I7G4_9PEZI</name>
<organism evidence="1 2">
    <name type="scientific">Podospora pseudoanserina</name>
    <dbReference type="NCBI Taxonomy" id="2609844"/>
    <lineage>
        <taxon>Eukaryota</taxon>
        <taxon>Fungi</taxon>
        <taxon>Dikarya</taxon>
        <taxon>Ascomycota</taxon>
        <taxon>Pezizomycotina</taxon>
        <taxon>Sordariomycetes</taxon>
        <taxon>Sordariomycetidae</taxon>
        <taxon>Sordariales</taxon>
        <taxon>Podosporaceae</taxon>
        <taxon>Podospora</taxon>
    </lineage>
</organism>
<dbReference type="Proteomes" id="UP001323617">
    <property type="component" value="Unassembled WGS sequence"/>
</dbReference>
<evidence type="ECO:0000313" key="1">
    <source>
        <dbReference type="EMBL" id="KAK4676308.1"/>
    </source>
</evidence>
<dbReference type="EMBL" id="JAFFHC010000005">
    <property type="protein sequence ID" value="KAK4676308.1"/>
    <property type="molecule type" value="Genomic_DNA"/>
</dbReference>
<dbReference type="GeneID" id="87961588"/>